<dbReference type="Gene3D" id="1.10.287.130">
    <property type="match status" value="1"/>
</dbReference>
<feature type="domain" description="HAMP" evidence="13">
    <location>
        <begin position="192"/>
        <end position="245"/>
    </location>
</feature>
<dbReference type="PRINTS" id="PR00344">
    <property type="entry name" value="BCTRLSENSOR"/>
</dbReference>
<keyword evidence="9" id="KW-0902">Two-component regulatory system</keyword>
<dbReference type="InterPro" id="IPR003661">
    <property type="entry name" value="HisK_dim/P_dom"/>
</dbReference>
<dbReference type="CDD" id="cd00075">
    <property type="entry name" value="HATPase"/>
    <property type="match status" value="1"/>
</dbReference>
<dbReference type="SUPFAM" id="SSF158472">
    <property type="entry name" value="HAMP domain-like"/>
    <property type="match status" value="1"/>
</dbReference>
<dbReference type="GO" id="GO:0000155">
    <property type="term" value="F:phosphorelay sensor kinase activity"/>
    <property type="evidence" value="ECO:0007669"/>
    <property type="project" value="InterPro"/>
</dbReference>
<keyword evidence="4" id="KW-0597">Phosphoprotein</keyword>
<dbReference type="SMART" id="SM00304">
    <property type="entry name" value="HAMP"/>
    <property type="match status" value="1"/>
</dbReference>
<evidence type="ECO:0000256" key="1">
    <source>
        <dbReference type="ARBA" id="ARBA00000085"/>
    </source>
</evidence>
<dbReference type="Pfam" id="PF00512">
    <property type="entry name" value="HisKA"/>
    <property type="match status" value="1"/>
</dbReference>
<name>A0AAI8TYP5_MYCME</name>
<dbReference type="SUPFAM" id="SSF55874">
    <property type="entry name" value="ATPase domain of HSP90 chaperone/DNA topoisomerase II/histidine kinase"/>
    <property type="match status" value="1"/>
</dbReference>
<protein>
    <recommendedName>
        <fullName evidence="3">histidine kinase</fullName>
        <ecNumber evidence="3">2.7.13.3</ecNumber>
    </recommendedName>
</protein>
<dbReference type="InterPro" id="IPR003594">
    <property type="entry name" value="HATPase_dom"/>
</dbReference>
<dbReference type="InterPro" id="IPR036097">
    <property type="entry name" value="HisK_dim/P_sf"/>
</dbReference>
<accession>A0AAI8TYP5</accession>
<dbReference type="CDD" id="cd06225">
    <property type="entry name" value="HAMP"/>
    <property type="match status" value="1"/>
</dbReference>
<gene>
    <name evidence="14" type="primary">sasA_8</name>
    <name evidence="14" type="ORF">hbim_04959</name>
</gene>
<evidence type="ECO:0000256" key="2">
    <source>
        <dbReference type="ARBA" id="ARBA00004236"/>
    </source>
</evidence>
<dbReference type="SMART" id="SM00388">
    <property type="entry name" value="HisKA"/>
    <property type="match status" value="1"/>
</dbReference>
<evidence type="ECO:0000259" key="13">
    <source>
        <dbReference type="PROSITE" id="PS50885"/>
    </source>
</evidence>
<keyword evidence="8 11" id="KW-1133">Transmembrane helix</keyword>
<dbReference type="EMBL" id="AP027452">
    <property type="protein sequence ID" value="BDY31007.1"/>
    <property type="molecule type" value="Genomic_DNA"/>
</dbReference>
<comment type="catalytic activity">
    <reaction evidence="1">
        <text>ATP + protein L-histidine = ADP + protein N-phospho-L-histidine.</text>
        <dbReference type="EC" id="2.7.13.3"/>
    </reaction>
</comment>
<feature type="transmembrane region" description="Helical" evidence="11">
    <location>
        <begin position="171"/>
        <end position="191"/>
    </location>
</feature>
<dbReference type="CDD" id="cd00082">
    <property type="entry name" value="HisKA"/>
    <property type="match status" value="1"/>
</dbReference>
<feature type="domain" description="Histidine kinase" evidence="12">
    <location>
        <begin position="253"/>
        <end position="462"/>
    </location>
</feature>
<keyword evidence="6 11" id="KW-0812">Transmembrane</keyword>
<comment type="subcellular location">
    <subcellularLocation>
        <location evidence="2">Cell membrane</location>
    </subcellularLocation>
</comment>
<evidence type="ECO:0000256" key="7">
    <source>
        <dbReference type="ARBA" id="ARBA00022777"/>
    </source>
</evidence>
<evidence type="ECO:0000313" key="15">
    <source>
        <dbReference type="Proteomes" id="UP001241092"/>
    </source>
</evidence>
<dbReference type="AlphaFoldDB" id="A0AAI8TYP5"/>
<dbReference type="Pfam" id="PF00672">
    <property type="entry name" value="HAMP"/>
    <property type="match status" value="1"/>
</dbReference>
<evidence type="ECO:0000256" key="11">
    <source>
        <dbReference type="SAM" id="Phobius"/>
    </source>
</evidence>
<dbReference type="FunFam" id="3.30.565.10:FF:000006">
    <property type="entry name" value="Sensor histidine kinase WalK"/>
    <property type="match status" value="1"/>
</dbReference>
<dbReference type="InterPro" id="IPR050428">
    <property type="entry name" value="TCS_sensor_his_kinase"/>
</dbReference>
<proteinExistence type="predicted"/>
<dbReference type="InterPro" id="IPR036890">
    <property type="entry name" value="HATPase_C_sf"/>
</dbReference>
<evidence type="ECO:0000256" key="5">
    <source>
        <dbReference type="ARBA" id="ARBA00022679"/>
    </source>
</evidence>
<dbReference type="PROSITE" id="PS50885">
    <property type="entry name" value="HAMP"/>
    <property type="match status" value="1"/>
</dbReference>
<evidence type="ECO:0000256" key="4">
    <source>
        <dbReference type="ARBA" id="ARBA00022553"/>
    </source>
</evidence>
<dbReference type="SUPFAM" id="SSF47384">
    <property type="entry name" value="Homodimeric domain of signal transducing histidine kinase"/>
    <property type="match status" value="1"/>
</dbReference>
<dbReference type="Proteomes" id="UP001241092">
    <property type="component" value="Chromosome"/>
</dbReference>
<evidence type="ECO:0000256" key="6">
    <source>
        <dbReference type="ARBA" id="ARBA00022692"/>
    </source>
</evidence>
<evidence type="ECO:0000313" key="14">
    <source>
        <dbReference type="EMBL" id="BDY31007.1"/>
    </source>
</evidence>
<evidence type="ECO:0000259" key="12">
    <source>
        <dbReference type="PROSITE" id="PS50109"/>
    </source>
</evidence>
<evidence type="ECO:0000256" key="3">
    <source>
        <dbReference type="ARBA" id="ARBA00012438"/>
    </source>
</evidence>
<reference evidence="14" key="1">
    <citation type="submission" date="2023-03" db="EMBL/GenBank/DDBJ databases">
        <title>Draft genome sequence of a Mycolicibacterium mageritense strain H4_3_1 isolated from a hybrid biological-inorganic system reactor.</title>
        <authorList>
            <person name="Feng X."/>
            <person name="Kazama D."/>
            <person name="Sato K."/>
            <person name="Kobayashi H."/>
        </authorList>
    </citation>
    <scope>NUCLEOTIDE SEQUENCE</scope>
    <source>
        <strain evidence="14">H4_3_1</strain>
    </source>
</reference>
<evidence type="ECO:0000256" key="9">
    <source>
        <dbReference type="ARBA" id="ARBA00023012"/>
    </source>
</evidence>
<dbReference type="PANTHER" id="PTHR45436:SF5">
    <property type="entry name" value="SENSOR HISTIDINE KINASE TRCS"/>
    <property type="match status" value="1"/>
</dbReference>
<keyword evidence="5 14" id="KW-0808">Transferase</keyword>
<dbReference type="Gene3D" id="3.30.565.10">
    <property type="entry name" value="Histidine kinase-like ATPase, C-terminal domain"/>
    <property type="match status" value="1"/>
</dbReference>
<dbReference type="InterPro" id="IPR004358">
    <property type="entry name" value="Sig_transdc_His_kin-like_C"/>
</dbReference>
<evidence type="ECO:0000256" key="8">
    <source>
        <dbReference type="ARBA" id="ARBA00022989"/>
    </source>
</evidence>
<dbReference type="PROSITE" id="PS50109">
    <property type="entry name" value="HIS_KIN"/>
    <property type="match status" value="1"/>
</dbReference>
<organism evidence="14 15">
    <name type="scientific">Mycolicibacterium mageritense</name>
    <name type="common">Mycobacterium mageritense</name>
    <dbReference type="NCBI Taxonomy" id="53462"/>
    <lineage>
        <taxon>Bacteria</taxon>
        <taxon>Bacillati</taxon>
        <taxon>Actinomycetota</taxon>
        <taxon>Actinomycetes</taxon>
        <taxon>Mycobacteriales</taxon>
        <taxon>Mycobacteriaceae</taxon>
        <taxon>Mycolicibacterium</taxon>
    </lineage>
</organism>
<dbReference type="InterPro" id="IPR003660">
    <property type="entry name" value="HAMP_dom"/>
</dbReference>
<evidence type="ECO:0000256" key="10">
    <source>
        <dbReference type="ARBA" id="ARBA00023136"/>
    </source>
</evidence>
<dbReference type="EC" id="2.7.13.3" evidence="3"/>
<dbReference type="PANTHER" id="PTHR45436">
    <property type="entry name" value="SENSOR HISTIDINE KINASE YKOH"/>
    <property type="match status" value="1"/>
</dbReference>
<dbReference type="Pfam" id="PF02518">
    <property type="entry name" value="HATPase_c"/>
    <property type="match status" value="1"/>
</dbReference>
<sequence length="466" mass="49586">MLGNIPAHTDGMMPGHWGIAARSAVVAATVVLIALAAAGAGLIVLLYRIMITDVDDAATARLHDITASLRADPVDQIDAELLATDQRVVGIQVIDADGRVLKRSGDAPDQPMVALSRFGPHPTVGIPVDTVPDDDVRISGRQVTTHDGRFTILVAGGTESVESTVKTVGRLLLAAAPVVILVVAMVTYVLVKRSLRSVDAIRSRVAEISTSDLSERVPVPEGRDEISALATTMNEMLARLEVGHTVQRQFVGDASHELRSPLTTIISALEVTRAHPELLDQELAQTTLMPEAQRMRSLIEDLLLLARADERGLNLRHDPVDLEELVGAELARLKRETTVSVSSDVEPAQIVGDARALSRVLRNLTDNAVRHANSRVTIRVEARAGRAVLSVCDDGPGIAVTERTRVFDRFVRLDADRARSAGGTGLGLAIVAEIVAAHGGDITIEDASGGGTAMVVQFPLSSDSSR</sequence>
<dbReference type="GO" id="GO:0005886">
    <property type="term" value="C:plasma membrane"/>
    <property type="evidence" value="ECO:0007669"/>
    <property type="project" value="UniProtKB-SubCell"/>
</dbReference>
<dbReference type="InterPro" id="IPR005467">
    <property type="entry name" value="His_kinase_dom"/>
</dbReference>
<keyword evidence="10 11" id="KW-0472">Membrane</keyword>
<feature type="transmembrane region" description="Helical" evidence="11">
    <location>
        <begin position="20"/>
        <end position="47"/>
    </location>
</feature>
<dbReference type="Gene3D" id="6.10.340.10">
    <property type="match status" value="1"/>
</dbReference>
<keyword evidence="7" id="KW-0418">Kinase</keyword>
<dbReference type="SMART" id="SM00387">
    <property type="entry name" value="HATPase_c"/>
    <property type="match status" value="1"/>
</dbReference>